<keyword evidence="4 10" id="KW-0699">rRNA-binding</keyword>
<keyword evidence="14" id="KW-1185">Reference proteome</keyword>
<evidence type="ECO:0000256" key="5">
    <source>
        <dbReference type="ARBA" id="ARBA00022741"/>
    </source>
</evidence>
<dbReference type="EMBL" id="OY569118">
    <property type="protein sequence ID" value="CAJ1001567.1"/>
    <property type="molecule type" value="Genomic_DNA"/>
</dbReference>
<evidence type="ECO:0000256" key="8">
    <source>
        <dbReference type="ARBA" id="ARBA00022884"/>
    </source>
</evidence>
<dbReference type="SUPFAM" id="SSF52540">
    <property type="entry name" value="P-loop containing nucleoside triphosphate hydrolases"/>
    <property type="match status" value="1"/>
</dbReference>
<comment type="function">
    <text evidence="10">One of several proteins that assist in the late maturation steps of the functional core of the 30S ribosomal subunit. Helps release RbfA from mature subunits. May play a role in the assembly of ribosomal proteins into the subunit. Circularly permuted GTPase that catalyzes slow GTP hydrolysis, GTPase activity is stimulated by the 30S ribosomal subunit.</text>
</comment>
<dbReference type="AlphaFoldDB" id="A0AA48M5C4"/>
<dbReference type="Pfam" id="PF03193">
    <property type="entry name" value="RsgA_GTPase"/>
    <property type="match status" value="1"/>
</dbReference>
<name>A0AA48M5C4_9BACL</name>
<comment type="subunit">
    <text evidence="10">Monomer. Associates with 30S ribosomal subunit, binds 16S rRNA.</text>
</comment>
<dbReference type="Proteomes" id="UP001189619">
    <property type="component" value="Chromosome"/>
</dbReference>
<feature type="binding site" evidence="10">
    <location>
        <position position="289"/>
    </location>
    <ligand>
        <name>Zn(2+)</name>
        <dbReference type="ChEBI" id="CHEBI:29105"/>
    </ligand>
</feature>
<dbReference type="EC" id="3.6.1.-" evidence="10"/>
<dbReference type="PROSITE" id="PS50936">
    <property type="entry name" value="ENGC_GTPASE"/>
    <property type="match status" value="1"/>
</dbReference>
<dbReference type="Gene3D" id="3.40.50.300">
    <property type="entry name" value="P-loop containing nucleotide triphosphate hydrolases"/>
    <property type="match status" value="1"/>
</dbReference>
<keyword evidence="6 10" id="KW-0378">Hydrolase</keyword>
<feature type="domain" description="EngC GTPase" evidence="11">
    <location>
        <begin position="112"/>
        <end position="259"/>
    </location>
</feature>
<accession>A0AA48M5C4</accession>
<dbReference type="Gene3D" id="1.10.40.50">
    <property type="entry name" value="Probable gtpase engc, domain 3"/>
    <property type="match status" value="1"/>
</dbReference>
<keyword evidence="3 10" id="KW-0479">Metal-binding</keyword>
<reference evidence="13" key="1">
    <citation type="submission" date="2023-07" db="EMBL/GenBank/DDBJ databases">
        <authorList>
            <person name="Ivanov I."/>
            <person name="Teneva D."/>
            <person name="Stoikov I."/>
        </authorList>
    </citation>
    <scope>NUCLEOTIDE SEQUENCE</scope>
    <source>
        <strain evidence="13">4475</strain>
    </source>
</reference>
<dbReference type="PROSITE" id="PS51721">
    <property type="entry name" value="G_CP"/>
    <property type="match status" value="1"/>
</dbReference>
<feature type="binding site" evidence="10">
    <location>
        <position position="284"/>
    </location>
    <ligand>
        <name>Zn(2+)</name>
        <dbReference type="ChEBI" id="CHEBI:29105"/>
    </ligand>
</feature>
<dbReference type="GO" id="GO:0046872">
    <property type="term" value="F:metal ion binding"/>
    <property type="evidence" value="ECO:0007669"/>
    <property type="project" value="UniProtKB-KW"/>
</dbReference>
<dbReference type="InterPro" id="IPR030378">
    <property type="entry name" value="G_CP_dom"/>
</dbReference>
<dbReference type="PANTHER" id="PTHR32120:SF10">
    <property type="entry name" value="SMALL RIBOSOMAL SUBUNIT BIOGENESIS GTPASE RSGA"/>
    <property type="match status" value="1"/>
</dbReference>
<feature type="binding site" evidence="10">
    <location>
        <begin position="151"/>
        <end position="154"/>
    </location>
    <ligand>
        <name>GTP</name>
        <dbReference type="ChEBI" id="CHEBI:37565"/>
    </ligand>
</feature>
<keyword evidence="7 10" id="KW-0862">Zinc</keyword>
<comment type="cofactor">
    <cofactor evidence="10">
        <name>Zn(2+)</name>
        <dbReference type="ChEBI" id="CHEBI:29105"/>
    </cofactor>
    <text evidence="10">Binds 1 zinc ion per subunit.</text>
</comment>
<keyword evidence="1 10" id="KW-0963">Cytoplasm</keyword>
<dbReference type="InterPro" id="IPR004881">
    <property type="entry name" value="Ribosome_biogen_GTPase_RsgA"/>
</dbReference>
<dbReference type="RefSeq" id="WP_304415161.1">
    <property type="nucleotide sequence ID" value="NZ_OY569118.1"/>
</dbReference>
<gene>
    <name evidence="10 13" type="primary">rsgA</name>
    <name evidence="13" type="ORF">BSPP4475_04400</name>
</gene>
<dbReference type="GO" id="GO:0005737">
    <property type="term" value="C:cytoplasm"/>
    <property type="evidence" value="ECO:0007669"/>
    <property type="project" value="UniProtKB-SubCell"/>
</dbReference>
<dbReference type="GO" id="GO:0005525">
    <property type="term" value="F:GTP binding"/>
    <property type="evidence" value="ECO:0007669"/>
    <property type="project" value="UniProtKB-UniRule"/>
</dbReference>
<dbReference type="CDD" id="cd01854">
    <property type="entry name" value="YjeQ_EngC"/>
    <property type="match status" value="1"/>
</dbReference>
<sequence>MNNNLQAWGWNDHFAAHFAPFAEQDVCVGRIVLEHKRLYRVMTEHGELLGEVTGKFRFTASGREDYPAVGDWVVITPRVEEKRASIHAVLPRTSKFSRRAAGETVEEQIVAANVDTVFLVNALNNDFNLRRIERYLILAWESGANPVIVLSKADLCEDVERKVAEVESVAIGVPIHAISAERGDGLDSLAPYLREGQTVALLGSSGVGKSTLINRLAGMDLQRVSGVRSKDDRGRHTTTHRELFRLPSGGLMIDTPGMRELQLWEADDGFRDAFDDIETLAEACRFRDCSHEREPGCAVQAALADGSLQRARFDSYRKLQRELAHLARKDDARLQAAEKNKWKKITMAMRHAKPKR</sequence>
<keyword evidence="9 10" id="KW-0342">GTP-binding</keyword>
<evidence type="ECO:0000256" key="7">
    <source>
        <dbReference type="ARBA" id="ARBA00022833"/>
    </source>
</evidence>
<evidence type="ECO:0000256" key="2">
    <source>
        <dbReference type="ARBA" id="ARBA00022517"/>
    </source>
</evidence>
<dbReference type="GO" id="GO:0003924">
    <property type="term" value="F:GTPase activity"/>
    <property type="evidence" value="ECO:0007669"/>
    <property type="project" value="UniProtKB-UniRule"/>
</dbReference>
<evidence type="ECO:0000259" key="12">
    <source>
        <dbReference type="PROSITE" id="PS51721"/>
    </source>
</evidence>
<feature type="binding site" evidence="10">
    <location>
        <begin position="203"/>
        <end position="211"/>
    </location>
    <ligand>
        <name>GTP</name>
        <dbReference type="ChEBI" id="CHEBI:37565"/>
    </ligand>
</feature>
<dbReference type="PANTHER" id="PTHR32120">
    <property type="entry name" value="SMALL RIBOSOMAL SUBUNIT BIOGENESIS GTPASE RSGA"/>
    <property type="match status" value="1"/>
</dbReference>
<dbReference type="InterPro" id="IPR010914">
    <property type="entry name" value="RsgA_GTPase_dom"/>
</dbReference>
<keyword evidence="8 10" id="KW-0694">RNA-binding</keyword>
<dbReference type="GO" id="GO:0042274">
    <property type="term" value="P:ribosomal small subunit biogenesis"/>
    <property type="evidence" value="ECO:0007669"/>
    <property type="project" value="UniProtKB-UniRule"/>
</dbReference>
<comment type="similarity">
    <text evidence="10">Belongs to the TRAFAC class YlqF/YawG GTPase family. RsgA subfamily.</text>
</comment>
<dbReference type="InterPro" id="IPR012340">
    <property type="entry name" value="NA-bd_OB-fold"/>
</dbReference>
<evidence type="ECO:0000256" key="6">
    <source>
        <dbReference type="ARBA" id="ARBA00022801"/>
    </source>
</evidence>
<comment type="subcellular location">
    <subcellularLocation>
        <location evidence="10">Cytoplasm</location>
    </subcellularLocation>
</comment>
<feature type="binding site" evidence="10">
    <location>
        <position position="297"/>
    </location>
    <ligand>
        <name>Zn(2+)</name>
        <dbReference type="ChEBI" id="CHEBI:29105"/>
    </ligand>
</feature>
<keyword evidence="2 10" id="KW-0690">Ribosome biogenesis</keyword>
<evidence type="ECO:0000256" key="3">
    <source>
        <dbReference type="ARBA" id="ARBA00022723"/>
    </source>
</evidence>
<evidence type="ECO:0000256" key="1">
    <source>
        <dbReference type="ARBA" id="ARBA00022490"/>
    </source>
</evidence>
<organism evidence="13 14">
    <name type="scientific">Brevibacillus aydinogluensis</name>
    <dbReference type="NCBI Taxonomy" id="927786"/>
    <lineage>
        <taxon>Bacteria</taxon>
        <taxon>Bacillati</taxon>
        <taxon>Bacillota</taxon>
        <taxon>Bacilli</taxon>
        <taxon>Bacillales</taxon>
        <taxon>Paenibacillaceae</taxon>
        <taxon>Brevibacillus</taxon>
    </lineage>
</organism>
<keyword evidence="5 10" id="KW-0547">Nucleotide-binding</keyword>
<evidence type="ECO:0000313" key="13">
    <source>
        <dbReference type="EMBL" id="CAJ1001567.1"/>
    </source>
</evidence>
<evidence type="ECO:0000256" key="9">
    <source>
        <dbReference type="ARBA" id="ARBA00023134"/>
    </source>
</evidence>
<evidence type="ECO:0000259" key="11">
    <source>
        <dbReference type="PROSITE" id="PS50936"/>
    </source>
</evidence>
<evidence type="ECO:0000313" key="14">
    <source>
        <dbReference type="Proteomes" id="UP001189619"/>
    </source>
</evidence>
<feature type="domain" description="CP-type G" evidence="12">
    <location>
        <begin position="102"/>
        <end position="261"/>
    </location>
</feature>
<evidence type="ECO:0000256" key="10">
    <source>
        <dbReference type="HAMAP-Rule" id="MF_01820"/>
    </source>
</evidence>
<evidence type="ECO:0000256" key="4">
    <source>
        <dbReference type="ARBA" id="ARBA00022730"/>
    </source>
</evidence>
<dbReference type="NCBIfam" id="TIGR00157">
    <property type="entry name" value="ribosome small subunit-dependent GTPase A"/>
    <property type="match status" value="1"/>
</dbReference>
<dbReference type="HAMAP" id="MF_01820">
    <property type="entry name" value="GTPase_RsgA"/>
    <property type="match status" value="1"/>
</dbReference>
<dbReference type="SUPFAM" id="SSF50249">
    <property type="entry name" value="Nucleic acid-binding proteins"/>
    <property type="match status" value="1"/>
</dbReference>
<protein>
    <recommendedName>
        <fullName evidence="10">Small ribosomal subunit biogenesis GTPase RsgA</fullName>
        <ecNumber evidence="10">3.6.1.-</ecNumber>
    </recommendedName>
</protein>
<feature type="binding site" evidence="10">
    <location>
        <position position="291"/>
    </location>
    <ligand>
        <name>Zn(2+)</name>
        <dbReference type="ChEBI" id="CHEBI:29105"/>
    </ligand>
</feature>
<dbReference type="KEGG" id="bayd:BSPP4475_04400"/>
<dbReference type="InterPro" id="IPR027417">
    <property type="entry name" value="P-loop_NTPase"/>
</dbReference>
<proteinExistence type="inferred from homology"/>
<dbReference type="GO" id="GO:0019843">
    <property type="term" value="F:rRNA binding"/>
    <property type="evidence" value="ECO:0007669"/>
    <property type="project" value="UniProtKB-KW"/>
</dbReference>